<dbReference type="CDD" id="cd09019">
    <property type="entry name" value="galactose_mutarotase_like"/>
    <property type="match status" value="1"/>
</dbReference>
<dbReference type="NCBIfam" id="NF008277">
    <property type="entry name" value="PRK11055.1"/>
    <property type="match status" value="1"/>
</dbReference>
<dbReference type="Pfam" id="PF01263">
    <property type="entry name" value="Aldose_epim"/>
    <property type="match status" value="1"/>
</dbReference>
<protein>
    <recommendedName>
        <fullName evidence="5">Aldose 1-epimerase</fullName>
        <ecNumber evidence="5">5.1.3.3</ecNumber>
    </recommendedName>
</protein>
<comment type="pathway">
    <text evidence="1 5">Carbohydrate metabolism; hexose metabolism.</text>
</comment>
<evidence type="ECO:0000256" key="3">
    <source>
        <dbReference type="ARBA" id="ARBA00023235"/>
    </source>
</evidence>
<evidence type="ECO:0000313" key="6">
    <source>
        <dbReference type="EMBL" id="MCU7554707.1"/>
    </source>
</evidence>
<comment type="caution">
    <text evidence="6">The sequence shown here is derived from an EMBL/GenBank/DDBJ whole genome shotgun (WGS) entry which is preliminary data.</text>
</comment>
<dbReference type="InterPro" id="IPR014718">
    <property type="entry name" value="GH-type_carb-bd"/>
</dbReference>
<dbReference type="InterPro" id="IPR047215">
    <property type="entry name" value="Galactose_mutarotase-like"/>
</dbReference>
<dbReference type="PIRSF" id="PIRSF005096">
    <property type="entry name" value="GALM"/>
    <property type="match status" value="1"/>
</dbReference>
<dbReference type="EC" id="5.1.3.3" evidence="5"/>
<evidence type="ECO:0000313" key="7">
    <source>
        <dbReference type="Proteomes" id="UP001209257"/>
    </source>
</evidence>
<dbReference type="InterPro" id="IPR008183">
    <property type="entry name" value="Aldose_1/G6P_1-epimerase"/>
</dbReference>
<dbReference type="PANTHER" id="PTHR10091:SF0">
    <property type="entry name" value="GALACTOSE MUTAROTASE"/>
    <property type="match status" value="1"/>
</dbReference>
<organism evidence="6 7">
    <name type="scientific">Alteromonas salexigens</name>
    <dbReference type="NCBI Taxonomy" id="2982530"/>
    <lineage>
        <taxon>Bacteria</taxon>
        <taxon>Pseudomonadati</taxon>
        <taxon>Pseudomonadota</taxon>
        <taxon>Gammaproteobacteria</taxon>
        <taxon>Alteromonadales</taxon>
        <taxon>Alteromonadaceae</taxon>
        <taxon>Alteromonas/Salinimonas group</taxon>
        <taxon>Alteromonas</taxon>
    </lineage>
</organism>
<gene>
    <name evidence="6" type="ORF">OCL06_08860</name>
</gene>
<sequence>MHVSEIPFGSVNDQSVFSYKLENDAGMTAEILTYGGIIRTLQVPDNQGNPHQCVNGFATLDEYLADSSYQGALVGRYANRIGEGHFTLDGQTYQVDVNGGPHHLHGGFKGFNQQLWSAKKVTEDNAVGVELSLESPAGDGGFPGKVTVVACYRLHSDNTLSLSLYAETTAATPFSMTQHAYFTLGNQRGVHGQQLHVNADGVTDADASLLPTGALLPVADTPFDFRMPTRIANNLVSGCQLFDQVGGYDHNFALNNTDEPAASLYAPDTGIHMSLSTSFPGLQVYSGNIVADEGMGAICLEPQYFPDSPNQPEFPDCILRPGAPRREYIRYRFTQL</sequence>
<evidence type="ECO:0000256" key="4">
    <source>
        <dbReference type="ARBA" id="ARBA00023277"/>
    </source>
</evidence>
<dbReference type="Proteomes" id="UP001209257">
    <property type="component" value="Unassembled WGS sequence"/>
</dbReference>
<keyword evidence="3 5" id="KW-0413">Isomerase</keyword>
<dbReference type="PANTHER" id="PTHR10091">
    <property type="entry name" value="ALDOSE-1-EPIMERASE"/>
    <property type="match status" value="1"/>
</dbReference>
<dbReference type="RefSeq" id="WP_262993589.1">
    <property type="nucleotide sequence ID" value="NZ_JAOTJC010000007.1"/>
</dbReference>
<dbReference type="InterPro" id="IPR011013">
    <property type="entry name" value="Gal_mutarotase_sf_dom"/>
</dbReference>
<comment type="similarity">
    <text evidence="2 5">Belongs to the aldose epimerase family.</text>
</comment>
<keyword evidence="7" id="KW-1185">Reference proteome</keyword>
<evidence type="ECO:0000256" key="2">
    <source>
        <dbReference type="ARBA" id="ARBA00006206"/>
    </source>
</evidence>
<dbReference type="InterPro" id="IPR015443">
    <property type="entry name" value="Aldose_1-epimerase"/>
</dbReference>
<keyword evidence="4 5" id="KW-0119">Carbohydrate metabolism</keyword>
<comment type="catalytic activity">
    <reaction evidence="5">
        <text>alpha-D-glucose = beta-D-glucose</text>
        <dbReference type="Rhea" id="RHEA:10264"/>
        <dbReference type="ChEBI" id="CHEBI:15903"/>
        <dbReference type="ChEBI" id="CHEBI:17925"/>
        <dbReference type="EC" id="5.1.3.3"/>
    </reaction>
</comment>
<evidence type="ECO:0000256" key="1">
    <source>
        <dbReference type="ARBA" id="ARBA00005028"/>
    </source>
</evidence>
<proteinExistence type="inferred from homology"/>
<evidence type="ECO:0000256" key="5">
    <source>
        <dbReference type="PIRNR" id="PIRNR005096"/>
    </source>
</evidence>
<reference evidence="7" key="1">
    <citation type="submission" date="2023-07" db="EMBL/GenBank/DDBJ databases">
        <title>Study on multiphase classification of strain Alteromonas salexigens isolated from the Yellow Sea.</title>
        <authorList>
            <person name="Sun L."/>
        </authorList>
    </citation>
    <scope>NUCLEOTIDE SEQUENCE [LARGE SCALE GENOMIC DNA]</scope>
    <source>
        <strain evidence="7">ASW11-19</strain>
    </source>
</reference>
<dbReference type="EMBL" id="JAOTJC010000007">
    <property type="protein sequence ID" value="MCU7554707.1"/>
    <property type="molecule type" value="Genomic_DNA"/>
</dbReference>
<name>A0ABT2VN20_9ALTE</name>
<dbReference type="SUPFAM" id="SSF74650">
    <property type="entry name" value="Galactose mutarotase-like"/>
    <property type="match status" value="1"/>
</dbReference>
<accession>A0ABT2VN20</accession>
<dbReference type="Gene3D" id="2.70.98.10">
    <property type="match status" value="1"/>
</dbReference>